<dbReference type="EMBL" id="CP016020">
    <property type="protein sequence ID" value="APH06217.1"/>
    <property type="molecule type" value="Genomic_DNA"/>
</dbReference>
<sequence length="390" mass="45537">MKKRYLIIFMLLVLVVVVTYFLIPKNTDRTLVNGIGNFEPITSNNKNYLLFYPADKRVSQENIIVKEVNIDGEIVREYEIKDKYLRRMSVHQKPNRLNELYISLFGEATIDNYYYTYDVSKKQFKRVKLDYFNYDVGVDHIMHFGDSILFQTLVSHETGEQNMNTETNEFNVSISNFSSQQSFETEYGNAPKWSPLLEFNNKVLYGTSGQVDDKDGYVNSGIGVIDLENQNVEYMNIKENTDMYPLYSTKEHAFVLGDSGKVVSYDKNFEYRIYEPFEGMSKDDIYFNEESSQLLIDNNRSLYNVYSQEKGSIIGLMTYEPELKFESLQKEYIDPHSSYRFLYQDQESGEIYIISSSEHEEKLLVVDNTSLNLKAEIPIENSHLLDLVVK</sequence>
<reference evidence="2 3" key="1">
    <citation type="journal article" date="2016" name="Sci. Rep.">
        <title>Complete genome sequence and transcriptomic analysis of a novel marine strain Bacillus weihaiensis reveals the mechanism of brown algae degradation.</title>
        <authorList>
            <person name="Zhu Y."/>
            <person name="Chen P."/>
            <person name="Bao Y."/>
            <person name="Men Y."/>
            <person name="Zeng Y."/>
            <person name="Yang J."/>
            <person name="Sun J."/>
            <person name="Sun Y."/>
        </authorList>
    </citation>
    <scope>NUCLEOTIDE SEQUENCE [LARGE SCALE GENOMIC DNA]</scope>
    <source>
        <strain evidence="2 3">Alg07</strain>
    </source>
</reference>
<protein>
    <submittedName>
        <fullName evidence="2">Uncharacterized protein</fullName>
    </submittedName>
</protein>
<accession>A0A1L3MV46</accession>
<evidence type="ECO:0000256" key="1">
    <source>
        <dbReference type="SAM" id="Phobius"/>
    </source>
</evidence>
<proteinExistence type="predicted"/>
<keyword evidence="1" id="KW-0812">Transmembrane</keyword>
<dbReference type="Proteomes" id="UP000181936">
    <property type="component" value="Chromosome"/>
</dbReference>
<keyword evidence="1" id="KW-1133">Transmembrane helix</keyword>
<keyword evidence="3" id="KW-1185">Reference proteome</keyword>
<gene>
    <name evidence="2" type="ORF">A9C19_16515</name>
</gene>
<organism evidence="2 3">
    <name type="scientific">Bacillus weihaiensis</name>
    <dbReference type="NCBI Taxonomy" id="1547283"/>
    <lineage>
        <taxon>Bacteria</taxon>
        <taxon>Bacillati</taxon>
        <taxon>Bacillota</taxon>
        <taxon>Bacilli</taxon>
        <taxon>Bacillales</taxon>
        <taxon>Bacillaceae</taxon>
        <taxon>Bacillus</taxon>
    </lineage>
</organism>
<keyword evidence="1" id="KW-0472">Membrane</keyword>
<evidence type="ECO:0000313" key="3">
    <source>
        <dbReference type="Proteomes" id="UP000181936"/>
    </source>
</evidence>
<dbReference type="AlphaFoldDB" id="A0A1L3MV46"/>
<dbReference type="KEGG" id="bwh:A9C19_16515"/>
<dbReference type="OrthoDB" id="2795075at2"/>
<feature type="transmembrane region" description="Helical" evidence="1">
    <location>
        <begin position="5"/>
        <end position="23"/>
    </location>
</feature>
<dbReference type="RefSeq" id="WP_072581016.1">
    <property type="nucleotide sequence ID" value="NZ_CP016020.1"/>
</dbReference>
<evidence type="ECO:0000313" key="2">
    <source>
        <dbReference type="EMBL" id="APH06217.1"/>
    </source>
</evidence>
<name>A0A1L3MV46_9BACI</name>